<reference evidence="1 2" key="1">
    <citation type="submission" date="2014-11" db="EMBL/GenBank/DDBJ databases">
        <title>Genome sequence of Microbacterium mangrovi MUSC 115(T).</title>
        <authorList>
            <person name="Lee L.-H."/>
        </authorList>
    </citation>
    <scope>NUCLEOTIDE SEQUENCE [LARGE SCALE GENOMIC DNA]</scope>
    <source>
        <strain evidence="1 2">MUSC 115</strain>
    </source>
</reference>
<keyword evidence="2" id="KW-1185">Reference proteome</keyword>
<name>A0A0B2A138_9MICO</name>
<sequence length="69" mass="7229">MNPPTQPVVDRAVARVRDGALTMQSVLWTLAASTLFVPSGADPGPDRGGMTPLDIAPEGLAVFRQELGI</sequence>
<evidence type="ECO:0000313" key="1">
    <source>
        <dbReference type="EMBL" id="KHK97185.1"/>
    </source>
</evidence>
<gene>
    <name evidence="1" type="ORF">LK09_13070</name>
</gene>
<protein>
    <submittedName>
        <fullName evidence="1">Uncharacterized protein</fullName>
    </submittedName>
</protein>
<evidence type="ECO:0000313" key="2">
    <source>
        <dbReference type="Proteomes" id="UP000031030"/>
    </source>
</evidence>
<dbReference type="Proteomes" id="UP000031030">
    <property type="component" value="Unassembled WGS sequence"/>
</dbReference>
<dbReference type="RefSeq" id="WP_039400095.1">
    <property type="nucleotide sequence ID" value="NZ_JTDK01000011.1"/>
</dbReference>
<proteinExistence type="predicted"/>
<accession>A0A0B2A138</accession>
<dbReference type="EMBL" id="JTDK01000011">
    <property type="protein sequence ID" value="KHK97185.1"/>
    <property type="molecule type" value="Genomic_DNA"/>
</dbReference>
<dbReference type="AlphaFoldDB" id="A0A0B2A138"/>
<dbReference type="OrthoDB" id="9152255at2"/>
<organism evidence="1 2">
    <name type="scientific">Microbacterium mangrovi</name>
    <dbReference type="NCBI Taxonomy" id="1348253"/>
    <lineage>
        <taxon>Bacteria</taxon>
        <taxon>Bacillati</taxon>
        <taxon>Actinomycetota</taxon>
        <taxon>Actinomycetes</taxon>
        <taxon>Micrococcales</taxon>
        <taxon>Microbacteriaceae</taxon>
        <taxon>Microbacterium</taxon>
    </lineage>
</organism>
<comment type="caution">
    <text evidence="1">The sequence shown here is derived from an EMBL/GenBank/DDBJ whole genome shotgun (WGS) entry which is preliminary data.</text>
</comment>